<evidence type="ECO:0000256" key="1">
    <source>
        <dbReference type="ARBA" id="ARBA00023125"/>
    </source>
</evidence>
<organism evidence="3 4">
    <name type="scientific">Nocardioides kongjuensis</name>
    <dbReference type="NCBI Taxonomy" id="349522"/>
    <lineage>
        <taxon>Bacteria</taxon>
        <taxon>Bacillati</taxon>
        <taxon>Actinomycetota</taxon>
        <taxon>Actinomycetes</taxon>
        <taxon>Propionibacteriales</taxon>
        <taxon>Nocardioidaceae</taxon>
        <taxon>Nocardioides</taxon>
    </lineage>
</organism>
<protein>
    <submittedName>
        <fullName evidence="3">Transcriptional regulator with XRE-family HTH domain</fullName>
    </submittedName>
</protein>
<dbReference type="InterPro" id="IPR013096">
    <property type="entry name" value="Cupin_2"/>
</dbReference>
<dbReference type="Gene3D" id="2.60.120.10">
    <property type="entry name" value="Jelly Rolls"/>
    <property type="match status" value="1"/>
</dbReference>
<keyword evidence="4" id="KW-1185">Reference proteome</keyword>
<dbReference type="CDD" id="cd00093">
    <property type="entry name" value="HTH_XRE"/>
    <property type="match status" value="1"/>
</dbReference>
<proteinExistence type="predicted"/>
<dbReference type="PROSITE" id="PS50943">
    <property type="entry name" value="HTH_CROC1"/>
    <property type="match status" value="1"/>
</dbReference>
<dbReference type="AlphaFoldDB" id="A0A852RPV2"/>
<dbReference type="InterPro" id="IPR010982">
    <property type="entry name" value="Lambda_DNA-bd_dom_sf"/>
</dbReference>
<dbReference type="InterPro" id="IPR050807">
    <property type="entry name" value="TransReg_Diox_bact_type"/>
</dbReference>
<gene>
    <name evidence="3" type="ORF">BJ958_004275</name>
</gene>
<feature type="domain" description="HTH cro/C1-type" evidence="2">
    <location>
        <begin position="12"/>
        <end position="66"/>
    </location>
</feature>
<dbReference type="SMART" id="SM00530">
    <property type="entry name" value="HTH_XRE"/>
    <property type="match status" value="1"/>
</dbReference>
<dbReference type="RefSeq" id="WP_179728870.1">
    <property type="nucleotide sequence ID" value="NZ_BAABEF010000001.1"/>
</dbReference>
<dbReference type="InterPro" id="IPR014710">
    <property type="entry name" value="RmlC-like_jellyroll"/>
</dbReference>
<evidence type="ECO:0000313" key="3">
    <source>
        <dbReference type="EMBL" id="NYD32729.1"/>
    </source>
</evidence>
<reference evidence="3 4" key="1">
    <citation type="submission" date="2020-07" db="EMBL/GenBank/DDBJ databases">
        <title>Sequencing the genomes of 1000 actinobacteria strains.</title>
        <authorList>
            <person name="Klenk H.-P."/>
        </authorList>
    </citation>
    <scope>NUCLEOTIDE SEQUENCE [LARGE SCALE GENOMIC DNA]</scope>
    <source>
        <strain evidence="3 4">DSM 19082</strain>
    </source>
</reference>
<accession>A0A852RPV2</accession>
<dbReference type="PANTHER" id="PTHR46797">
    <property type="entry name" value="HTH-TYPE TRANSCRIPTIONAL REGULATOR"/>
    <property type="match status" value="1"/>
</dbReference>
<sequence length="186" mass="19866">MDHSISNLGPTIRKHRRGAGMSVKALAQETGYSGAYISQVESGATLPSLSALSTIAVAVGADITQFFPVDTGPTVRVSRAGDLNKLRMSPNAAEEYTILSSHGPGTSISALIHRAYPSDQPPVKFRNAGERFALVLTGSVRFIFNGEIQDLAPNDYAHFASQMPYSMEITSNGPAEILWFVSPAIV</sequence>
<evidence type="ECO:0000313" key="4">
    <source>
        <dbReference type="Proteomes" id="UP000582231"/>
    </source>
</evidence>
<dbReference type="InterPro" id="IPR011051">
    <property type="entry name" value="RmlC_Cupin_sf"/>
</dbReference>
<evidence type="ECO:0000259" key="2">
    <source>
        <dbReference type="PROSITE" id="PS50943"/>
    </source>
</evidence>
<dbReference type="CDD" id="cd02209">
    <property type="entry name" value="cupin_XRE_C"/>
    <property type="match status" value="1"/>
</dbReference>
<dbReference type="Pfam" id="PF07883">
    <property type="entry name" value="Cupin_2"/>
    <property type="match status" value="1"/>
</dbReference>
<dbReference type="GO" id="GO:0003677">
    <property type="term" value="F:DNA binding"/>
    <property type="evidence" value="ECO:0007669"/>
    <property type="project" value="UniProtKB-KW"/>
</dbReference>
<dbReference type="InterPro" id="IPR001387">
    <property type="entry name" value="Cro/C1-type_HTH"/>
</dbReference>
<dbReference type="PANTHER" id="PTHR46797:SF1">
    <property type="entry name" value="METHYLPHOSPHONATE SYNTHASE"/>
    <property type="match status" value="1"/>
</dbReference>
<dbReference type="SUPFAM" id="SSF51182">
    <property type="entry name" value="RmlC-like cupins"/>
    <property type="match status" value="1"/>
</dbReference>
<dbReference type="EMBL" id="JACCBF010000001">
    <property type="protein sequence ID" value="NYD32729.1"/>
    <property type="molecule type" value="Genomic_DNA"/>
</dbReference>
<keyword evidence="1" id="KW-0238">DNA-binding</keyword>
<dbReference type="Gene3D" id="1.10.260.40">
    <property type="entry name" value="lambda repressor-like DNA-binding domains"/>
    <property type="match status" value="1"/>
</dbReference>
<dbReference type="GO" id="GO:0005829">
    <property type="term" value="C:cytosol"/>
    <property type="evidence" value="ECO:0007669"/>
    <property type="project" value="TreeGrafter"/>
</dbReference>
<dbReference type="Pfam" id="PF13560">
    <property type="entry name" value="HTH_31"/>
    <property type="match status" value="1"/>
</dbReference>
<dbReference type="Proteomes" id="UP000582231">
    <property type="component" value="Unassembled WGS sequence"/>
</dbReference>
<dbReference type="GO" id="GO:0003700">
    <property type="term" value="F:DNA-binding transcription factor activity"/>
    <property type="evidence" value="ECO:0007669"/>
    <property type="project" value="TreeGrafter"/>
</dbReference>
<name>A0A852RPV2_9ACTN</name>
<comment type="caution">
    <text evidence="3">The sequence shown here is derived from an EMBL/GenBank/DDBJ whole genome shotgun (WGS) entry which is preliminary data.</text>
</comment>